<dbReference type="PANTHER" id="PTHR47703:SF2">
    <property type="entry name" value="D-AMINOACID AMINOTRANSFERASE-LIKE PLP-DEPENDENT ENZYMES SUPERFAMILY PROTEIN"/>
    <property type="match status" value="1"/>
</dbReference>
<dbReference type="SUPFAM" id="SSF56752">
    <property type="entry name" value="D-aminoacid aminotransferase-like PLP-dependent enzymes"/>
    <property type="match status" value="1"/>
</dbReference>
<dbReference type="OrthoDB" id="59470at2759"/>
<dbReference type="AlphaFoldDB" id="A0A9W8LKC1"/>
<protein>
    <submittedName>
        <fullName evidence="1">Uncharacterized protein</fullName>
    </submittedName>
</protein>
<name>A0A9W8LKC1_9FUNG</name>
<dbReference type="Proteomes" id="UP001140217">
    <property type="component" value="Unassembled WGS sequence"/>
</dbReference>
<reference evidence="1" key="1">
    <citation type="submission" date="2022-07" db="EMBL/GenBank/DDBJ databases">
        <title>Phylogenomic reconstructions and comparative analyses of Kickxellomycotina fungi.</title>
        <authorList>
            <person name="Reynolds N.K."/>
            <person name="Stajich J.E."/>
            <person name="Barry K."/>
            <person name="Grigoriev I.V."/>
            <person name="Crous P."/>
            <person name="Smith M.E."/>
        </authorList>
    </citation>
    <scope>NUCLEOTIDE SEQUENCE</scope>
    <source>
        <strain evidence="1">NBRC 105414</strain>
    </source>
</reference>
<sequence length="300" mass="32643">MGAASLVIEYEYRGGRVSERRSEESAKAFMLGGGAGIYTAMRTVCGGQRVFLLDDHLQRIVDSHRAVLAGGPANDAAHWRALLVPLLRRGLQQVRHGESKITVLVGADGVRIQFAPLLQAQPGRPCWVRFASGHREHPEAKSLQWVHEREALERLIVPPVDDVVLVDDAAAAAPRFYEGTSSNFFVVRRVARGRQPEFRDFELLAAPLDCVLLGTVMRLVLRICRRDGIPVVHDGGASAAGMADWAGAFISSTSRLVLPVERILYGAAGQCHHALDPANALVTHLQHSVLSMAEEQSSAV</sequence>
<dbReference type="InterPro" id="IPR036038">
    <property type="entry name" value="Aminotransferase-like"/>
</dbReference>
<gene>
    <name evidence="1" type="ORF">H4R18_000600</name>
</gene>
<comment type="caution">
    <text evidence="1">The sequence shown here is derived from an EMBL/GenBank/DDBJ whole genome shotgun (WGS) entry which is preliminary data.</text>
</comment>
<dbReference type="Pfam" id="PF01063">
    <property type="entry name" value="Aminotran_4"/>
    <property type="match status" value="1"/>
</dbReference>
<dbReference type="PANTHER" id="PTHR47703">
    <property type="entry name" value="D-AMINOACID AMINOTRANSFERASE-LIKE PLP-DEPENDENT ENZYMES SUPERFAMILY PROTEIN"/>
    <property type="match status" value="1"/>
</dbReference>
<dbReference type="EMBL" id="JANBUL010000013">
    <property type="protein sequence ID" value="KAJ2785276.1"/>
    <property type="molecule type" value="Genomic_DNA"/>
</dbReference>
<keyword evidence="2" id="KW-1185">Reference proteome</keyword>
<dbReference type="GO" id="GO:0003824">
    <property type="term" value="F:catalytic activity"/>
    <property type="evidence" value="ECO:0007669"/>
    <property type="project" value="InterPro"/>
</dbReference>
<proteinExistence type="predicted"/>
<evidence type="ECO:0000313" key="1">
    <source>
        <dbReference type="EMBL" id="KAJ2785276.1"/>
    </source>
</evidence>
<dbReference type="InterPro" id="IPR043132">
    <property type="entry name" value="BCAT-like_C"/>
</dbReference>
<evidence type="ECO:0000313" key="2">
    <source>
        <dbReference type="Proteomes" id="UP001140217"/>
    </source>
</evidence>
<dbReference type="InterPro" id="IPR043131">
    <property type="entry name" value="BCAT-like_N"/>
</dbReference>
<organism evidence="1 2">
    <name type="scientific">Coemansia javaensis</name>
    <dbReference type="NCBI Taxonomy" id="2761396"/>
    <lineage>
        <taxon>Eukaryota</taxon>
        <taxon>Fungi</taxon>
        <taxon>Fungi incertae sedis</taxon>
        <taxon>Zoopagomycota</taxon>
        <taxon>Kickxellomycotina</taxon>
        <taxon>Kickxellomycetes</taxon>
        <taxon>Kickxellales</taxon>
        <taxon>Kickxellaceae</taxon>
        <taxon>Coemansia</taxon>
    </lineage>
</organism>
<dbReference type="Gene3D" id="3.20.10.10">
    <property type="entry name" value="D-amino Acid Aminotransferase, subunit A, domain 2"/>
    <property type="match status" value="1"/>
</dbReference>
<dbReference type="Gene3D" id="3.30.470.10">
    <property type="match status" value="1"/>
</dbReference>
<accession>A0A9W8LKC1</accession>
<dbReference type="InterPro" id="IPR001544">
    <property type="entry name" value="Aminotrans_IV"/>
</dbReference>